<accession>A0AAW1TC01</accession>
<protein>
    <submittedName>
        <fullName evidence="1">Uncharacterized protein</fullName>
    </submittedName>
</protein>
<organism evidence="1 2">
    <name type="scientific">Apatococcus fuscideae</name>
    <dbReference type="NCBI Taxonomy" id="2026836"/>
    <lineage>
        <taxon>Eukaryota</taxon>
        <taxon>Viridiplantae</taxon>
        <taxon>Chlorophyta</taxon>
        <taxon>core chlorophytes</taxon>
        <taxon>Trebouxiophyceae</taxon>
        <taxon>Chlorellales</taxon>
        <taxon>Chlorellaceae</taxon>
        <taxon>Apatococcus</taxon>
    </lineage>
</organism>
<evidence type="ECO:0000313" key="2">
    <source>
        <dbReference type="Proteomes" id="UP001485043"/>
    </source>
</evidence>
<dbReference type="EMBL" id="JALJOV010000158">
    <property type="protein sequence ID" value="KAK9866490.1"/>
    <property type="molecule type" value="Genomic_DNA"/>
</dbReference>
<evidence type="ECO:0000313" key="1">
    <source>
        <dbReference type="EMBL" id="KAK9866490.1"/>
    </source>
</evidence>
<sequence length="91" mass="9773">MLLAGAQEPGGAGHARHAVTQLLNQLSRDEFITNLSSQPRHPVCESTAQQLVLANCKLVASISWTLLRGEGLQKRLKFGLSTSTPSLLPVL</sequence>
<dbReference type="AlphaFoldDB" id="A0AAW1TC01"/>
<reference evidence="1 2" key="1">
    <citation type="journal article" date="2024" name="Nat. Commun.">
        <title>Phylogenomics reveals the evolutionary origins of lichenization in chlorophyte algae.</title>
        <authorList>
            <person name="Puginier C."/>
            <person name="Libourel C."/>
            <person name="Otte J."/>
            <person name="Skaloud P."/>
            <person name="Haon M."/>
            <person name="Grisel S."/>
            <person name="Petersen M."/>
            <person name="Berrin J.G."/>
            <person name="Delaux P.M."/>
            <person name="Dal Grande F."/>
            <person name="Keller J."/>
        </authorList>
    </citation>
    <scope>NUCLEOTIDE SEQUENCE [LARGE SCALE GENOMIC DNA]</scope>
    <source>
        <strain evidence="1 2">SAG 2523</strain>
    </source>
</reference>
<dbReference type="Proteomes" id="UP001485043">
    <property type="component" value="Unassembled WGS sequence"/>
</dbReference>
<keyword evidence="2" id="KW-1185">Reference proteome</keyword>
<comment type="caution">
    <text evidence="1">The sequence shown here is derived from an EMBL/GenBank/DDBJ whole genome shotgun (WGS) entry which is preliminary data.</text>
</comment>
<name>A0AAW1TC01_9CHLO</name>
<gene>
    <name evidence="1" type="ORF">WJX84_006778</name>
</gene>
<proteinExistence type="predicted"/>